<dbReference type="GO" id="GO:0055085">
    <property type="term" value="P:transmembrane transport"/>
    <property type="evidence" value="ECO:0007669"/>
    <property type="project" value="InterPro"/>
</dbReference>
<evidence type="ECO:0000256" key="1">
    <source>
        <dbReference type="ARBA" id="ARBA00004651"/>
    </source>
</evidence>
<keyword evidence="5 7" id="KW-1133">Transmembrane helix</keyword>
<proteinExistence type="inferred from homology"/>
<evidence type="ECO:0000259" key="8">
    <source>
        <dbReference type="PROSITE" id="PS50928"/>
    </source>
</evidence>
<keyword evidence="3" id="KW-1003">Cell membrane</keyword>
<keyword evidence="2 7" id="KW-0813">Transport</keyword>
<keyword evidence="4 7" id="KW-0812">Transmembrane</keyword>
<dbReference type="PANTHER" id="PTHR30151:SF38">
    <property type="entry name" value="ALIPHATIC SULFONATES TRANSPORT PERMEASE PROTEIN SSUC-RELATED"/>
    <property type="match status" value="1"/>
</dbReference>
<evidence type="ECO:0000256" key="3">
    <source>
        <dbReference type="ARBA" id="ARBA00022475"/>
    </source>
</evidence>
<evidence type="ECO:0000256" key="4">
    <source>
        <dbReference type="ARBA" id="ARBA00022692"/>
    </source>
</evidence>
<dbReference type="EMBL" id="NWBU01000017">
    <property type="protein sequence ID" value="PTQ07875.1"/>
    <property type="molecule type" value="Genomic_DNA"/>
</dbReference>
<comment type="similarity">
    <text evidence="7">Belongs to the binding-protein-dependent transport system permease family.</text>
</comment>
<dbReference type="CDD" id="cd06261">
    <property type="entry name" value="TM_PBP2"/>
    <property type="match status" value="1"/>
</dbReference>
<protein>
    <submittedName>
        <fullName evidence="9">ABC transporter permease</fullName>
    </submittedName>
</protein>
<evidence type="ECO:0000256" key="7">
    <source>
        <dbReference type="RuleBase" id="RU363032"/>
    </source>
</evidence>
<dbReference type="PROSITE" id="PS50928">
    <property type="entry name" value="ABC_TM1"/>
    <property type="match status" value="1"/>
</dbReference>
<keyword evidence="10" id="KW-1185">Reference proteome</keyword>
<organism evidence="9 10">
    <name type="scientific">Sphingomonas oleivorans</name>
    <dbReference type="NCBI Taxonomy" id="1735121"/>
    <lineage>
        <taxon>Bacteria</taxon>
        <taxon>Pseudomonadati</taxon>
        <taxon>Pseudomonadota</taxon>
        <taxon>Alphaproteobacteria</taxon>
        <taxon>Sphingomonadales</taxon>
        <taxon>Sphingomonadaceae</taxon>
        <taxon>Sphingomonas</taxon>
    </lineage>
</organism>
<dbReference type="InterPro" id="IPR000515">
    <property type="entry name" value="MetI-like"/>
</dbReference>
<reference evidence="9 10" key="1">
    <citation type="submission" date="2017-09" db="EMBL/GenBank/DDBJ databases">
        <title>Sphingomonas panjinensis sp.nov., isolated from oil-contaminated soil.</title>
        <authorList>
            <person name="Wang L."/>
            <person name="Chen L."/>
        </authorList>
    </citation>
    <scope>NUCLEOTIDE SEQUENCE [LARGE SCALE GENOMIC DNA]</scope>
    <source>
        <strain evidence="9 10">FW-11</strain>
    </source>
</reference>
<dbReference type="GO" id="GO:0005886">
    <property type="term" value="C:plasma membrane"/>
    <property type="evidence" value="ECO:0007669"/>
    <property type="project" value="UniProtKB-SubCell"/>
</dbReference>
<dbReference type="InterPro" id="IPR035906">
    <property type="entry name" value="MetI-like_sf"/>
</dbReference>
<dbReference type="Pfam" id="PF00528">
    <property type="entry name" value="BPD_transp_1"/>
    <property type="match status" value="1"/>
</dbReference>
<gene>
    <name evidence="9" type="ORF">CLG96_16490</name>
</gene>
<dbReference type="Gene3D" id="1.10.3720.10">
    <property type="entry name" value="MetI-like"/>
    <property type="match status" value="1"/>
</dbReference>
<feature type="domain" description="ABC transmembrane type-1" evidence="8">
    <location>
        <begin position="63"/>
        <end position="244"/>
    </location>
</feature>
<accession>A0A2T5FUA9</accession>
<evidence type="ECO:0000313" key="10">
    <source>
        <dbReference type="Proteomes" id="UP000244162"/>
    </source>
</evidence>
<evidence type="ECO:0000256" key="6">
    <source>
        <dbReference type="ARBA" id="ARBA00023136"/>
    </source>
</evidence>
<keyword evidence="6 7" id="KW-0472">Membrane</keyword>
<evidence type="ECO:0000256" key="5">
    <source>
        <dbReference type="ARBA" id="ARBA00022989"/>
    </source>
</evidence>
<comment type="caution">
    <text evidence="9">The sequence shown here is derived from an EMBL/GenBank/DDBJ whole genome shotgun (WGS) entry which is preliminary data.</text>
</comment>
<feature type="transmembrane region" description="Helical" evidence="7">
    <location>
        <begin position="225"/>
        <end position="244"/>
    </location>
</feature>
<evidence type="ECO:0000256" key="2">
    <source>
        <dbReference type="ARBA" id="ARBA00022448"/>
    </source>
</evidence>
<comment type="subcellular location">
    <subcellularLocation>
        <location evidence="1 7">Cell membrane</location>
        <topology evidence="1 7">Multi-pass membrane protein</topology>
    </subcellularLocation>
</comment>
<name>A0A2T5FUA9_9SPHN</name>
<dbReference type="SUPFAM" id="SSF161098">
    <property type="entry name" value="MetI-like"/>
    <property type="match status" value="1"/>
</dbReference>
<feature type="transmembrane region" description="Helical" evidence="7">
    <location>
        <begin position="172"/>
        <end position="196"/>
    </location>
</feature>
<dbReference type="RefSeq" id="WP_107969862.1">
    <property type="nucleotide sequence ID" value="NZ_NWBU01000017.1"/>
</dbReference>
<dbReference type="OrthoDB" id="9799271at2"/>
<evidence type="ECO:0000313" key="9">
    <source>
        <dbReference type="EMBL" id="PTQ07875.1"/>
    </source>
</evidence>
<sequence length="259" mass="27326">MSMLLKRPPARIAIGLVVPVLILFWWQAQSQAGGARALAFVPLGSVATAFAELAGSGQLLDDALATLSRAVTGLLLGGIAGVTLGVVMATSRLVDRLVGPLYHAIRQVPLLGWLPLIGLWLGNGDGAKLLIVSLAAFYPTVLNSYEGITHVEKRYLDVGRIYGFTSVQRFRLILLPAALPLILTGVTQALAFAWIATIGTEILLGSGSGLGAAMGLAQAQQRMDVILVAILVTALLGFTLNDLFARLRGHLLRWQGASA</sequence>
<feature type="transmembrane region" description="Helical" evidence="7">
    <location>
        <begin position="70"/>
        <end position="89"/>
    </location>
</feature>
<dbReference type="AlphaFoldDB" id="A0A2T5FUA9"/>
<dbReference type="Proteomes" id="UP000244162">
    <property type="component" value="Unassembled WGS sequence"/>
</dbReference>
<dbReference type="PANTHER" id="PTHR30151">
    <property type="entry name" value="ALKANE SULFONATE ABC TRANSPORTER-RELATED, MEMBRANE SUBUNIT"/>
    <property type="match status" value="1"/>
</dbReference>